<dbReference type="PROSITE" id="PS51918">
    <property type="entry name" value="RADICAL_SAM"/>
    <property type="match status" value="1"/>
</dbReference>
<dbReference type="KEGG" id="ddf:DEFDS_1639"/>
<evidence type="ECO:0000256" key="1">
    <source>
        <dbReference type="ARBA" id="ARBA00001966"/>
    </source>
</evidence>
<dbReference type="Pfam" id="PF04055">
    <property type="entry name" value="Radical_SAM"/>
    <property type="match status" value="1"/>
</dbReference>
<dbReference type="SFLD" id="SFLDG01123">
    <property type="entry name" value="methyltransferase_(Class_B)"/>
    <property type="match status" value="1"/>
</dbReference>
<dbReference type="SUPFAM" id="SSF102114">
    <property type="entry name" value="Radical SAM enzymes"/>
    <property type="match status" value="1"/>
</dbReference>
<dbReference type="PANTHER" id="PTHR43409">
    <property type="entry name" value="ANAEROBIC MAGNESIUM-PROTOPORPHYRIN IX MONOMETHYL ESTER CYCLASE-RELATED"/>
    <property type="match status" value="1"/>
</dbReference>
<dbReference type="Proteomes" id="UP000001520">
    <property type="component" value="Chromosome"/>
</dbReference>
<keyword evidence="5" id="KW-0411">Iron-sulfur</keyword>
<feature type="domain" description="Radical SAM core" evidence="6">
    <location>
        <begin position="161"/>
        <end position="389"/>
    </location>
</feature>
<dbReference type="GO" id="GO:0003824">
    <property type="term" value="F:catalytic activity"/>
    <property type="evidence" value="ECO:0007669"/>
    <property type="project" value="InterPro"/>
</dbReference>
<dbReference type="OrthoDB" id="9801424at2"/>
<comment type="cofactor">
    <cofactor evidence="1">
        <name>[4Fe-4S] cluster</name>
        <dbReference type="ChEBI" id="CHEBI:49883"/>
    </cofactor>
</comment>
<keyword evidence="8" id="KW-1185">Reference proteome</keyword>
<organism evidence="7 8">
    <name type="scientific">Deferribacter desulfuricans (strain DSM 14783 / JCM 11476 / NBRC 101012 / SSM1)</name>
    <dbReference type="NCBI Taxonomy" id="639282"/>
    <lineage>
        <taxon>Bacteria</taxon>
        <taxon>Pseudomonadati</taxon>
        <taxon>Deferribacterota</taxon>
        <taxon>Deferribacteres</taxon>
        <taxon>Deferribacterales</taxon>
        <taxon>Deferribacteraceae</taxon>
        <taxon>Deferribacter</taxon>
    </lineage>
</organism>
<evidence type="ECO:0000259" key="6">
    <source>
        <dbReference type="PROSITE" id="PS51918"/>
    </source>
</evidence>
<dbReference type="SFLD" id="SFLDS00029">
    <property type="entry name" value="Radical_SAM"/>
    <property type="match status" value="1"/>
</dbReference>
<dbReference type="SFLD" id="SFLDF00303">
    <property type="entry name" value="hopanoid_C2-methyltransferase"/>
    <property type="match status" value="1"/>
</dbReference>
<evidence type="ECO:0000313" key="7">
    <source>
        <dbReference type="EMBL" id="BAI81095.1"/>
    </source>
</evidence>
<dbReference type="GO" id="GO:0051539">
    <property type="term" value="F:4 iron, 4 sulfur cluster binding"/>
    <property type="evidence" value="ECO:0007669"/>
    <property type="project" value="UniProtKB-KW"/>
</dbReference>
<dbReference type="InterPro" id="IPR025274">
    <property type="entry name" value="DUF4070"/>
</dbReference>
<name>D3P8Q5_DEFDS</name>
<dbReference type="PANTHER" id="PTHR43409:SF3">
    <property type="entry name" value="HYPOTHETICAL METHYLTRANSFERASE"/>
    <property type="match status" value="1"/>
</dbReference>
<evidence type="ECO:0000256" key="5">
    <source>
        <dbReference type="ARBA" id="ARBA00023014"/>
    </source>
</evidence>
<evidence type="ECO:0000256" key="4">
    <source>
        <dbReference type="ARBA" id="ARBA00023004"/>
    </source>
</evidence>
<sequence length="512" mass="59363">MKVLLIYPKYPKTFWSFEYAISFINKKASLPPLGLLTIASMLPKDWTLKLIDMNIKKLNDEDIRWADIVMISAMSVQKDSTLEVIKKCKDFGVKIAGGGPLFTVEFEKFKDVDYLFIGEGELHIEDFVYDIKKGVESKIYKSENFADLTKSPAPSWEIININDYATLSLQFSRGCPYSCDFCNVTSMFGHKVRTKSSEQILFELEKIYNTGFRGGVFFVDDNFIAHRSKLKNDLLPKLINWMKEKRYPFEFFTQVSINISDDDELIDLMVKAGFDTVFIGIESPNEDSLIESNKYQNVKRDLKKSIIKLHKKGLQVQGGFIVGFDNDREDIFDKQINFIQESGIISAMVGILNAPPGTKLYDKLKKENRLLENIFTGNNTDISINFKPKIEPKKLIDGYLKIVTTIYNPKNFYERLKYFIQTYTPPFLPEKVNNLSKERIKAFFKSLIKLGILGKERWYYFRFLIWVVLKKPKTFPLAVYLAICGYHFRKIFEEIARSYNKNNFVMNKISGG</sequence>
<dbReference type="GO" id="GO:0046872">
    <property type="term" value="F:metal ion binding"/>
    <property type="evidence" value="ECO:0007669"/>
    <property type="project" value="UniProtKB-KW"/>
</dbReference>
<protein>
    <recommendedName>
        <fullName evidence="6">Radical SAM core domain-containing protein</fullName>
    </recommendedName>
</protein>
<dbReference type="AlphaFoldDB" id="D3P8Q5"/>
<evidence type="ECO:0000313" key="8">
    <source>
        <dbReference type="Proteomes" id="UP000001520"/>
    </source>
</evidence>
<dbReference type="eggNOG" id="COG1032">
    <property type="taxonomic scope" value="Bacteria"/>
</dbReference>
<accession>D3P8Q5</accession>
<keyword evidence="3" id="KW-0479">Metal-binding</keyword>
<reference evidence="7 8" key="1">
    <citation type="journal article" date="2010" name="DNA Res.">
        <title>Bacterial lifestyle in a deep-sea hydrothermal vent chimney revealed by the genome sequence of the thermophilic bacterium Deferribacter desulfuricans SSM1.</title>
        <authorList>
            <person name="Takaki Y."/>
            <person name="Shimamura S."/>
            <person name="Nakagawa S."/>
            <person name="Fukuhara Y."/>
            <person name="Horikawa H."/>
            <person name="Ankai A."/>
            <person name="Harada T."/>
            <person name="Hosoyama A."/>
            <person name="Oguchi A."/>
            <person name="Fukui S."/>
            <person name="Fujita N."/>
            <person name="Takami H."/>
            <person name="Takai K."/>
        </authorList>
    </citation>
    <scope>NUCLEOTIDE SEQUENCE [LARGE SCALE GENOMIC DNA]</scope>
    <source>
        <strain evidence="8">DSM 14783 / JCM 11476 / NBRC 101012 / SSM1</strain>
    </source>
</reference>
<evidence type="ECO:0000256" key="2">
    <source>
        <dbReference type="ARBA" id="ARBA00022691"/>
    </source>
</evidence>
<dbReference type="HOGENOM" id="CLU_021572_5_0_0"/>
<dbReference type="InterPro" id="IPR058240">
    <property type="entry name" value="rSAM_sf"/>
</dbReference>
<dbReference type="InterPro" id="IPR007197">
    <property type="entry name" value="rSAM"/>
</dbReference>
<proteinExistence type="predicted"/>
<dbReference type="SMART" id="SM00729">
    <property type="entry name" value="Elp3"/>
    <property type="match status" value="1"/>
</dbReference>
<dbReference type="InterPro" id="IPR034530">
    <property type="entry name" value="HpnP-like"/>
</dbReference>
<dbReference type="Pfam" id="PF02310">
    <property type="entry name" value="B12-binding"/>
    <property type="match status" value="1"/>
</dbReference>
<dbReference type="Gene3D" id="3.40.50.280">
    <property type="entry name" value="Cobalamin-binding domain"/>
    <property type="match status" value="1"/>
</dbReference>
<dbReference type="GO" id="GO:0031419">
    <property type="term" value="F:cobalamin binding"/>
    <property type="evidence" value="ECO:0007669"/>
    <property type="project" value="InterPro"/>
</dbReference>
<dbReference type="GO" id="GO:0005829">
    <property type="term" value="C:cytosol"/>
    <property type="evidence" value="ECO:0007669"/>
    <property type="project" value="TreeGrafter"/>
</dbReference>
<keyword evidence="4" id="KW-0408">Iron</keyword>
<dbReference type="STRING" id="639282.DEFDS_1639"/>
<gene>
    <name evidence="7" type="ordered locus">DEFDS_1639</name>
</gene>
<dbReference type="InterPro" id="IPR051198">
    <property type="entry name" value="BchE-like"/>
</dbReference>
<dbReference type="Gene3D" id="3.80.30.20">
    <property type="entry name" value="tm_1862 like domain"/>
    <property type="match status" value="1"/>
</dbReference>
<dbReference type="CDD" id="cd01335">
    <property type="entry name" value="Radical_SAM"/>
    <property type="match status" value="1"/>
</dbReference>
<dbReference type="SFLD" id="SFLDG01082">
    <property type="entry name" value="B12-binding_domain_containing"/>
    <property type="match status" value="1"/>
</dbReference>
<dbReference type="InterPro" id="IPR006638">
    <property type="entry name" value="Elp3/MiaA/NifB-like_rSAM"/>
</dbReference>
<evidence type="ECO:0000256" key="3">
    <source>
        <dbReference type="ARBA" id="ARBA00022723"/>
    </source>
</evidence>
<dbReference type="InterPro" id="IPR034466">
    <property type="entry name" value="Methyltransferase_Class_B"/>
</dbReference>
<dbReference type="RefSeq" id="WP_013008341.1">
    <property type="nucleotide sequence ID" value="NC_013939.1"/>
</dbReference>
<dbReference type="Pfam" id="PF13282">
    <property type="entry name" value="DUF4070"/>
    <property type="match status" value="1"/>
</dbReference>
<dbReference type="EMBL" id="AP011529">
    <property type="protein sequence ID" value="BAI81095.1"/>
    <property type="molecule type" value="Genomic_DNA"/>
</dbReference>
<keyword evidence="2" id="KW-0949">S-adenosyl-L-methionine</keyword>
<dbReference type="InterPro" id="IPR023404">
    <property type="entry name" value="rSAM_horseshoe"/>
</dbReference>
<dbReference type="InterPro" id="IPR006158">
    <property type="entry name" value="Cobalamin-bd"/>
</dbReference>